<proteinExistence type="inferred from homology"/>
<keyword evidence="5" id="KW-1185">Reference proteome</keyword>
<dbReference type="Proteomes" id="UP001500842">
    <property type="component" value="Unassembled WGS sequence"/>
</dbReference>
<dbReference type="InterPro" id="IPR041522">
    <property type="entry name" value="CdaR_GGDEF"/>
</dbReference>
<dbReference type="PANTHER" id="PTHR33744:SF17">
    <property type="entry name" value="CONSERVED PROTEIN"/>
    <property type="match status" value="1"/>
</dbReference>
<name>A0ABN2A196_9ACTN</name>
<sequence>MSMGAESLQKSESLQELIDLLAERLQRSVALDDVALNLIAASRHFGDEDTVRVQSILGRGVDPELQAQVLALGIADLDGPRRIEPPVGLGAKPRICAPVRCAGVLLGYLWLIDDECITAEDLRDTALVADQTGMILYRRELFLQRRQARASSLLRDLISADEPTRAAAAHEALDEELVPPDTEVTIGIIAPRDPTGEGLSDALLQTAQHGTSMSTTPAILCLPRSHELVVLVAHPSEGAAQEPDKVMHRLMANAAERTRTSAMVGVGDRRSRLTDAHRSYQEAVVAVRAARFLSRTDDVVTWDSLGVYGLLARLDPQELALGAPAMPLARLAASRNGDVLLATAETFLDLAGSMRRSAEALHIHRATLYQRLARIEEVTGLDLDDGGDRLTLHLGLKLARLTGGVPTADRGGSTIVDNPRRSS</sequence>
<dbReference type="PANTHER" id="PTHR33744">
    <property type="entry name" value="CARBOHYDRATE DIACID REGULATOR"/>
    <property type="match status" value="1"/>
</dbReference>
<feature type="domain" description="CdaR GGDEF-like" evidence="3">
    <location>
        <begin position="185"/>
        <end position="289"/>
    </location>
</feature>
<dbReference type="EMBL" id="BAAAOR010000007">
    <property type="protein sequence ID" value="GAA1508437.1"/>
    <property type="molecule type" value="Genomic_DNA"/>
</dbReference>
<dbReference type="SUPFAM" id="SSF55781">
    <property type="entry name" value="GAF domain-like"/>
    <property type="match status" value="1"/>
</dbReference>
<dbReference type="RefSeq" id="WP_141004877.1">
    <property type="nucleotide sequence ID" value="NZ_BAAAOR010000007.1"/>
</dbReference>
<evidence type="ECO:0000256" key="1">
    <source>
        <dbReference type="ARBA" id="ARBA00006754"/>
    </source>
</evidence>
<feature type="domain" description="PucR C-terminal helix-turn-helix" evidence="2">
    <location>
        <begin position="340"/>
        <end position="398"/>
    </location>
</feature>
<dbReference type="Pfam" id="PF17853">
    <property type="entry name" value="GGDEF_2"/>
    <property type="match status" value="1"/>
</dbReference>
<comment type="similarity">
    <text evidence="1">Belongs to the CdaR family.</text>
</comment>
<comment type="caution">
    <text evidence="4">The sequence shown here is derived from an EMBL/GenBank/DDBJ whole genome shotgun (WGS) entry which is preliminary data.</text>
</comment>
<dbReference type="Gene3D" id="1.10.10.2840">
    <property type="entry name" value="PucR C-terminal helix-turn-helix domain"/>
    <property type="match status" value="1"/>
</dbReference>
<evidence type="ECO:0000259" key="3">
    <source>
        <dbReference type="Pfam" id="PF17853"/>
    </source>
</evidence>
<evidence type="ECO:0000313" key="5">
    <source>
        <dbReference type="Proteomes" id="UP001500842"/>
    </source>
</evidence>
<reference evidence="4 5" key="1">
    <citation type="journal article" date="2019" name="Int. J. Syst. Evol. Microbiol.">
        <title>The Global Catalogue of Microorganisms (GCM) 10K type strain sequencing project: providing services to taxonomists for standard genome sequencing and annotation.</title>
        <authorList>
            <consortium name="The Broad Institute Genomics Platform"/>
            <consortium name="The Broad Institute Genome Sequencing Center for Infectious Disease"/>
            <person name="Wu L."/>
            <person name="Ma J."/>
        </authorList>
    </citation>
    <scope>NUCLEOTIDE SEQUENCE [LARGE SCALE GENOMIC DNA]</scope>
    <source>
        <strain evidence="4 5">JCM 14942</strain>
    </source>
</reference>
<protein>
    <submittedName>
        <fullName evidence="4">Helix-turn-helix domain-containing protein</fullName>
    </submittedName>
</protein>
<evidence type="ECO:0000259" key="2">
    <source>
        <dbReference type="Pfam" id="PF13556"/>
    </source>
</evidence>
<accession>A0ABN2A196</accession>
<gene>
    <name evidence="4" type="ORF">GCM10009788_10840</name>
</gene>
<dbReference type="InterPro" id="IPR025736">
    <property type="entry name" value="PucR_C-HTH_dom"/>
</dbReference>
<dbReference type="InterPro" id="IPR042070">
    <property type="entry name" value="PucR_C-HTH_sf"/>
</dbReference>
<dbReference type="Pfam" id="PF13556">
    <property type="entry name" value="HTH_30"/>
    <property type="match status" value="1"/>
</dbReference>
<organism evidence="4 5">
    <name type="scientific">Nocardioides humi</name>
    <dbReference type="NCBI Taxonomy" id="449461"/>
    <lineage>
        <taxon>Bacteria</taxon>
        <taxon>Bacillati</taxon>
        <taxon>Actinomycetota</taxon>
        <taxon>Actinomycetes</taxon>
        <taxon>Propionibacteriales</taxon>
        <taxon>Nocardioidaceae</taxon>
        <taxon>Nocardioides</taxon>
    </lineage>
</organism>
<dbReference type="InterPro" id="IPR051448">
    <property type="entry name" value="CdaR-like_regulators"/>
</dbReference>
<evidence type="ECO:0000313" key="4">
    <source>
        <dbReference type="EMBL" id="GAA1508437.1"/>
    </source>
</evidence>